<geneLocation type="mitochondrion" evidence="1"/>
<organism evidence="1">
    <name type="scientific">Picea glauca</name>
    <name type="common">White spruce</name>
    <name type="synonym">Pinus glauca</name>
    <dbReference type="NCBI Taxonomy" id="3330"/>
    <lineage>
        <taxon>Eukaryota</taxon>
        <taxon>Viridiplantae</taxon>
        <taxon>Streptophyta</taxon>
        <taxon>Embryophyta</taxon>
        <taxon>Tracheophyta</taxon>
        <taxon>Spermatophyta</taxon>
        <taxon>Pinopsida</taxon>
        <taxon>Pinidae</taxon>
        <taxon>Conifers I</taxon>
        <taxon>Pinales</taxon>
        <taxon>Pinaceae</taxon>
        <taxon>Picea</taxon>
    </lineage>
</organism>
<comment type="caution">
    <text evidence="1">The sequence shown here is derived from an EMBL/GenBank/DDBJ whole genome shotgun (WGS) entry which is preliminary data.</text>
</comment>
<name>A0A101M0Z4_PICGL</name>
<keyword evidence="1" id="KW-0496">Mitochondrion</keyword>
<reference evidence="1" key="1">
    <citation type="journal article" date="2015" name="Genome Biol. Evol.">
        <title>Organellar Genomes of White Spruce (Picea glauca): Assembly and Annotation.</title>
        <authorList>
            <person name="Jackman S.D."/>
            <person name="Warren R.L."/>
            <person name="Gibb E.A."/>
            <person name="Vandervalk B.P."/>
            <person name="Mohamadi H."/>
            <person name="Chu J."/>
            <person name="Raymond A."/>
            <person name="Pleasance S."/>
            <person name="Coope R."/>
            <person name="Wildung M.R."/>
            <person name="Ritland C.E."/>
            <person name="Bousquet J."/>
            <person name="Jones S.J."/>
            <person name="Bohlmann J."/>
            <person name="Birol I."/>
        </authorList>
    </citation>
    <scope>NUCLEOTIDE SEQUENCE [LARGE SCALE GENOMIC DNA]</scope>
    <source>
        <tissue evidence="1">Flushing bud</tissue>
    </source>
</reference>
<proteinExistence type="predicted"/>
<protein>
    <submittedName>
        <fullName evidence="1">Uncharacterized protein</fullName>
    </submittedName>
</protein>
<accession>A0A101M0Z4</accession>
<gene>
    <name evidence="1" type="ORF">ABT39_MTgene4358</name>
</gene>
<evidence type="ECO:0000313" key="1">
    <source>
        <dbReference type="EMBL" id="KUM49021.1"/>
    </source>
</evidence>
<dbReference type="AlphaFoldDB" id="A0A101M0Z4"/>
<sequence length="64" mass="7573">MSKRLLGDRLEIGIRFLNNSVRHSDLQQKIPRCLGFLSRSNIFSSATMKQNLQAERREWYVCFI</sequence>
<dbReference type="EMBL" id="LKAM01000004">
    <property type="protein sequence ID" value="KUM49021.1"/>
    <property type="molecule type" value="Genomic_DNA"/>
</dbReference>